<dbReference type="Gene3D" id="2.60.40.1760">
    <property type="entry name" value="glycosyl hydrolase (family 31)"/>
    <property type="match status" value="1"/>
</dbReference>
<dbReference type="Proteomes" id="UP001085076">
    <property type="component" value="Miscellaneous, Linkage group lg03"/>
</dbReference>
<feature type="domain" description="Glycoside hydrolase family 31 TIM barrel" evidence="4">
    <location>
        <begin position="430"/>
        <end position="738"/>
    </location>
</feature>
<dbReference type="EMBL" id="JAGGNH010000003">
    <property type="protein sequence ID" value="KAJ0978978.1"/>
    <property type="molecule type" value="Genomic_DNA"/>
</dbReference>
<evidence type="ECO:0000256" key="3">
    <source>
        <dbReference type="SAM" id="MobiDB-lite"/>
    </source>
</evidence>
<keyword evidence="2" id="KW-0326">Glycosidase</keyword>
<dbReference type="GO" id="GO:0005975">
    <property type="term" value="P:carbohydrate metabolic process"/>
    <property type="evidence" value="ECO:0007669"/>
    <property type="project" value="InterPro"/>
</dbReference>
<dbReference type="PANTHER" id="PTHR46959:SF2">
    <property type="entry name" value="SULFOQUINOVOSIDASE"/>
    <property type="match status" value="1"/>
</dbReference>
<evidence type="ECO:0000313" key="7">
    <source>
        <dbReference type="EMBL" id="KAJ0978978.1"/>
    </source>
</evidence>
<dbReference type="SUPFAM" id="SSF74650">
    <property type="entry name" value="Galactose mutarotase-like"/>
    <property type="match status" value="1"/>
</dbReference>
<dbReference type="CDD" id="cd06594">
    <property type="entry name" value="GH31_glucosidase_YihQ"/>
    <property type="match status" value="1"/>
</dbReference>
<dbReference type="SUPFAM" id="SSF51445">
    <property type="entry name" value="(Trans)glycosidases"/>
    <property type="match status" value="1"/>
</dbReference>
<dbReference type="InterPro" id="IPR000322">
    <property type="entry name" value="Glyco_hydro_31_TIM"/>
</dbReference>
<sequence>MPPLKISKKHHNHINNPFPSHPKGLPFIHGSLSFNPSKVPQHHAFQIGEDFQLNWSSGNGGWLSVSHLSQPKRSLWSTIPGEAFISAAAAQTEVEESRGSFAIKDGDVSFVCNHQSIEEIRVLYQSDIEKKAKNPDFLHGYFKADDSLKGMKFPVLIITGWVFSKKKNEKPVYRTLYSGTNKSFTFGSQIRRKPSYAARYWLLLDQKNKNQIGFKVKFGEIAWQWSPRTFPKASKTFPNWKLVRFRRQKLVVHFSRRRGFLPLSCEDDVEEEQKVELFKGFNRVFITYSSEEDERFYGFGEQFSHMEFKGKRVPILVQEQGIGRGDQPITFASNLVSYRSGGDWSTTYAPSPFYMTSKMKSLYLEGYSYSVFDLRKHDRVQIQIYESSAQGRILNGTSPVELIENFTEIIGRPPALPEWIISGAVVGMQGGTEAVRRVWDQLQEHDVPISGFWLQDWVGQRETLIGSQLWWNWEVDKDRYPGWKQLVDDLRACDIQVMTYCNPCLVPTDQKKNRKRDLFEEANNLGILVKDNNGHTYMIPNTTFDVGMLDLTHPKAGNWFKKVLHEMVDSGVRGWMADFGEGLPLDANTYSGEDAVAAHNRYPELWAKINREFVDEWRSTCHEKKKEDSNDNLVFFMRAGFRGSFKWSMLFWEGDQMVSWQKNDGIKSSVVGLLSSGLSGFAFNHSDIGGYCAVNMPMIRYRRSEELLIRWMELNAFSTVFRTHEGNIPSSNCQFYSNRNTLDQFARFAKVYKAWKFYRIKLVKEAAEKGLPVVRHLFLHYPDDEHVHSLSYQQFLVGSEFLVVPVLDRGKKEVKAYFPVSGGEIWQHVWTGRVFTKPLDNSGKNQQGFEAWIEAPIGYPAVFVKHGSSIGDMKSLVKFDIKSLQLRNSRSLLELPQTGTLAARMEKKGGVDIPNDGALQQYIDVALGANEALIGFFDGYMAPEVENHVILQADWAEQ</sequence>
<evidence type="ECO:0000313" key="8">
    <source>
        <dbReference type="Proteomes" id="UP001085076"/>
    </source>
</evidence>
<dbReference type="Pfam" id="PF13802">
    <property type="entry name" value="Gal_mutarotas_2"/>
    <property type="match status" value="1"/>
</dbReference>
<dbReference type="InterPro" id="IPR048395">
    <property type="entry name" value="Glyco_hydro_31_C"/>
</dbReference>
<comment type="similarity">
    <text evidence="1 2">Belongs to the glycosyl hydrolase 31 family.</text>
</comment>
<accession>A0A9D5HJS8</accession>
<name>A0A9D5HJS8_9LILI</name>
<dbReference type="Gene3D" id="3.20.20.80">
    <property type="entry name" value="Glycosidases"/>
    <property type="match status" value="1"/>
</dbReference>
<evidence type="ECO:0000259" key="5">
    <source>
        <dbReference type="Pfam" id="PF13802"/>
    </source>
</evidence>
<feature type="compositionally biased region" description="Basic residues" evidence="3">
    <location>
        <begin position="1"/>
        <end position="13"/>
    </location>
</feature>
<feature type="domain" description="Glycosyl hydrolase family 31 C-terminal" evidence="6">
    <location>
        <begin position="770"/>
        <end position="868"/>
    </location>
</feature>
<organism evidence="7 8">
    <name type="scientific">Dioscorea zingiberensis</name>
    <dbReference type="NCBI Taxonomy" id="325984"/>
    <lineage>
        <taxon>Eukaryota</taxon>
        <taxon>Viridiplantae</taxon>
        <taxon>Streptophyta</taxon>
        <taxon>Embryophyta</taxon>
        <taxon>Tracheophyta</taxon>
        <taxon>Spermatophyta</taxon>
        <taxon>Magnoliopsida</taxon>
        <taxon>Liliopsida</taxon>
        <taxon>Dioscoreales</taxon>
        <taxon>Dioscoreaceae</taxon>
        <taxon>Dioscorea</taxon>
    </lineage>
</organism>
<evidence type="ECO:0008006" key="9">
    <source>
        <dbReference type="Google" id="ProtNLM"/>
    </source>
</evidence>
<dbReference type="InterPro" id="IPR017853">
    <property type="entry name" value="GH"/>
</dbReference>
<protein>
    <recommendedName>
        <fullName evidence="9">Alpha-glucosidase</fullName>
    </recommendedName>
</protein>
<dbReference type="InterPro" id="IPR025887">
    <property type="entry name" value="Glyco_hydro_31_N_dom"/>
</dbReference>
<keyword evidence="2" id="KW-0378">Hydrolase</keyword>
<dbReference type="InterPro" id="IPR011013">
    <property type="entry name" value="Gal_mutarotase_sf_dom"/>
</dbReference>
<dbReference type="AlphaFoldDB" id="A0A9D5HJS8"/>
<evidence type="ECO:0000259" key="6">
    <source>
        <dbReference type="Pfam" id="PF21365"/>
    </source>
</evidence>
<dbReference type="GO" id="GO:0004553">
    <property type="term" value="F:hydrolase activity, hydrolyzing O-glycosyl compounds"/>
    <property type="evidence" value="ECO:0007669"/>
    <property type="project" value="InterPro"/>
</dbReference>
<dbReference type="PANTHER" id="PTHR46959">
    <property type="entry name" value="SULFOQUINOVOSIDASE"/>
    <property type="match status" value="1"/>
</dbReference>
<dbReference type="InterPro" id="IPR052990">
    <property type="entry name" value="Sulfoquinovosidase_GH31"/>
</dbReference>
<evidence type="ECO:0000259" key="4">
    <source>
        <dbReference type="Pfam" id="PF01055"/>
    </source>
</evidence>
<reference evidence="7" key="1">
    <citation type="submission" date="2021-03" db="EMBL/GenBank/DDBJ databases">
        <authorList>
            <person name="Li Z."/>
            <person name="Yang C."/>
        </authorList>
    </citation>
    <scope>NUCLEOTIDE SEQUENCE</scope>
    <source>
        <strain evidence="7">Dzin_1.0</strain>
        <tissue evidence="7">Leaf</tissue>
    </source>
</reference>
<keyword evidence="8" id="KW-1185">Reference proteome</keyword>
<dbReference type="CDD" id="cd14752">
    <property type="entry name" value="GH31_N"/>
    <property type="match status" value="1"/>
</dbReference>
<reference evidence="7" key="2">
    <citation type="journal article" date="2022" name="Hortic Res">
        <title>The genome of Dioscorea zingiberensis sheds light on the biosynthesis, origin and evolution of the medicinally important diosgenin saponins.</title>
        <authorList>
            <person name="Li Y."/>
            <person name="Tan C."/>
            <person name="Li Z."/>
            <person name="Guo J."/>
            <person name="Li S."/>
            <person name="Chen X."/>
            <person name="Wang C."/>
            <person name="Dai X."/>
            <person name="Yang H."/>
            <person name="Song W."/>
            <person name="Hou L."/>
            <person name="Xu J."/>
            <person name="Tong Z."/>
            <person name="Xu A."/>
            <person name="Yuan X."/>
            <person name="Wang W."/>
            <person name="Yang Q."/>
            <person name="Chen L."/>
            <person name="Sun Z."/>
            <person name="Wang K."/>
            <person name="Pan B."/>
            <person name="Chen J."/>
            <person name="Bao Y."/>
            <person name="Liu F."/>
            <person name="Qi X."/>
            <person name="Gang D.R."/>
            <person name="Wen J."/>
            <person name="Li J."/>
        </authorList>
    </citation>
    <scope>NUCLEOTIDE SEQUENCE</scope>
    <source>
        <strain evidence="7">Dzin_1.0</strain>
    </source>
</reference>
<dbReference type="OrthoDB" id="10070917at2759"/>
<evidence type="ECO:0000256" key="2">
    <source>
        <dbReference type="RuleBase" id="RU361185"/>
    </source>
</evidence>
<gene>
    <name evidence="7" type="ORF">J5N97_014452</name>
</gene>
<dbReference type="SUPFAM" id="SSF51011">
    <property type="entry name" value="Glycosyl hydrolase domain"/>
    <property type="match status" value="1"/>
</dbReference>
<evidence type="ECO:0000256" key="1">
    <source>
        <dbReference type="ARBA" id="ARBA00007806"/>
    </source>
</evidence>
<dbReference type="Pfam" id="PF01055">
    <property type="entry name" value="Glyco_hydro_31_2nd"/>
    <property type="match status" value="1"/>
</dbReference>
<dbReference type="NCBIfam" id="NF007746">
    <property type="entry name" value="PRK10426.1"/>
    <property type="match status" value="1"/>
</dbReference>
<feature type="region of interest" description="Disordered" evidence="3">
    <location>
        <begin position="1"/>
        <end position="20"/>
    </location>
</feature>
<proteinExistence type="inferred from homology"/>
<feature type="domain" description="Glycoside hydrolase family 31 N-terminal" evidence="5">
    <location>
        <begin position="190"/>
        <end position="359"/>
    </location>
</feature>
<dbReference type="Pfam" id="PF21365">
    <property type="entry name" value="Glyco_hydro_31_3rd"/>
    <property type="match status" value="1"/>
</dbReference>
<dbReference type="InterPro" id="IPR044112">
    <property type="entry name" value="YihQ_TIM-like"/>
</dbReference>
<dbReference type="GO" id="GO:0030246">
    <property type="term" value="F:carbohydrate binding"/>
    <property type="evidence" value="ECO:0007669"/>
    <property type="project" value="InterPro"/>
</dbReference>
<comment type="caution">
    <text evidence="7">The sequence shown here is derived from an EMBL/GenBank/DDBJ whole genome shotgun (WGS) entry which is preliminary data.</text>
</comment>